<evidence type="ECO:0000259" key="18">
    <source>
        <dbReference type="PROSITE" id="PS51183"/>
    </source>
</evidence>
<evidence type="ECO:0000259" key="19">
    <source>
        <dbReference type="PROSITE" id="PS51184"/>
    </source>
</evidence>
<comment type="catalytic activity">
    <reaction evidence="14">
        <text>N(6),N(6),N(6)-trimethyl-L-lysyl(27)-[histone H3] + 2-oxoglutarate + O2 = N(6),N(6)-dimethyl-L-lysyl(27)-[histone H3] + formaldehyde + succinate + CO2</text>
        <dbReference type="Rhea" id="RHEA:60228"/>
        <dbReference type="Rhea" id="RHEA-COMP:15535"/>
        <dbReference type="Rhea" id="RHEA-COMP:15539"/>
        <dbReference type="ChEBI" id="CHEBI:15379"/>
        <dbReference type="ChEBI" id="CHEBI:16526"/>
        <dbReference type="ChEBI" id="CHEBI:16810"/>
        <dbReference type="ChEBI" id="CHEBI:16842"/>
        <dbReference type="ChEBI" id="CHEBI:30031"/>
        <dbReference type="ChEBI" id="CHEBI:61961"/>
        <dbReference type="ChEBI" id="CHEBI:61976"/>
    </reaction>
    <physiologicalReaction direction="left-to-right" evidence="14">
        <dbReference type="Rhea" id="RHEA:60229"/>
    </physiologicalReaction>
</comment>
<organism evidence="20 21">
    <name type="scientific">Carpinus fangiana</name>
    <dbReference type="NCBI Taxonomy" id="176857"/>
    <lineage>
        <taxon>Eukaryota</taxon>
        <taxon>Viridiplantae</taxon>
        <taxon>Streptophyta</taxon>
        <taxon>Embryophyta</taxon>
        <taxon>Tracheophyta</taxon>
        <taxon>Spermatophyta</taxon>
        <taxon>Magnoliopsida</taxon>
        <taxon>eudicotyledons</taxon>
        <taxon>Gunneridae</taxon>
        <taxon>Pentapetalae</taxon>
        <taxon>rosids</taxon>
        <taxon>fabids</taxon>
        <taxon>Fagales</taxon>
        <taxon>Betulaceae</taxon>
        <taxon>Carpinus</taxon>
    </lineage>
</organism>
<comment type="similarity">
    <text evidence="1">Belongs to the JHDM3 histone demethylase family.</text>
</comment>
<accession>A0A5N6QCU2</accession>
<feature type="compositionally biased region" description="Basic and acidic residues" evidence="16">
    <location>
        <begin position="1339"/>
        <end position="1351"/>
    </location>
</feature>
<evidence type="ECO:0000256" key="14">
    <source>
        <dbReference type="ARBA" id="ARBA00051751"/>
    </source>
</evidence>
<evidence type="ECO:0000256" key="7">
    <source>
        <dbReference type="ARBA" id="ARBA00022964"/>
    </source>
</evidence>
<dbReference type="EMBL" id="CM017321">
    <property type="protein sequence ID" value="KAE7996997.1"/>
    <property type="molecule type" value="Genomic_DNA"/>
</dbReference>
<keyword evidence="8" id="KW-0560">Oxidoreductase</keyword>
<dbReference type="SUPFAM" id="SSF57667">
    <property type="entry name" value="beta-beta-alpha zinc fingers"/>
    <property type="match status" value="2"/>
</dbReference>
<feature type="region of interest" description="Disordered" evidence="16">
    <location>
        <begin position="651"/>
        <end position="684"/>
    </location>
</feature>
<evidence type="ECO:0000256" key="11">
    <source>
        <dbReference type="ARBA" id="ARBA00023163"/>
    </source>
</evidence>
<dbReference type="GO" id="GO:0009741">
    <property type="term" value="P:response to brassinosteroid"/>
    <property type="evidence" value="ECO:0007669"/>
    <property type="project" value="UniProtKB-ARBA"/>
</dbReference>
<evidence type="ECO:0000256" key="13">
    <source>
        <dbReference type="ARBA" id="ARBA00050682"/>
    </source>
</evidence>
<feature type="compositionally biased region" description="Low complexity" evidence="16">
    <location>
        <begin position="564"/>
        <end position="580"/>
    </location>
</feature>
<evidence type="ECO:0000256" key="1">
    <source>
        <dbReference type="ARBA" id="ARBA00009711"/>
    </source>
</evidence>
<dbReference type="PROSITE" id="PS51184">
    <property type="entry name" value="JMJC"/>
    <property type="match status" value="1"/>
</dbReference>
<evidence type="ECO:0000256" key="12">
    <source>
        <dbReference type="ARBA" id="ARBA00023242"/>
    </source>
</evidence>
<gene>
    <name evidence="20" type="ORF">FH972_001672</name>
</gene>
<feature type="domain" description="JmjC" evidence="19">
    <location>
        <begin position="293"/>
        <end position="459"/>
    </location>
</feature>
<dbReference type="InterPro" id="IPR003349">
    <property type="entry name" value="JmjN"/>
</dbReference>
<evidence type="ECO:0000256" key="15">
    <source>
        <dbReference type="PROSITE-ProRule" id="PRU00042"/>
    </source>
</evidence>
<keyword evidence="4 15" id="KW-0863">Zinc-finger</keyword>
<dbReference type="InterPro" id="IPR036236">
    <property type="entry name" value="Znf_C2H2_sf"/>
</dbReference>
<protein>
    <recommendedName>
        <fullName evidence="22">JmjC domain-containing protein</fullName>
    </recommendedName>
</protein>
<feature type="region of interest" description="Disordered" evidence="16">
    <location>
        <begin position="1482"/>
        <end position="1514"/>
    </location>
</feature>
<dbReference type="PROSITE" id="PS51183">
    <property type="entry name" value="JMJN"/>
    <property type="match status" value="1"/>
</dbReference>
<evidence type="ECO:0000256" key="9">
    <source>
        <dbReference type="ARBA" id="ARBA00023004"/>
    </source>
</evidence>
<dbReference type="FunFam" id="3.30.160.60:FF:000747">
    <property type="entry name" value="Probable lysine-specific demethylase ELF6"/>
    <property type="match status" value="1"/>
</dbReference>
<dbReference type="PANTHER" id="PTHR10694:SF45">
    <property type="entry name" value="LYSINE-SPECIFIC DEMETHYLASE ELF6"/>
    <property type="match status" value="1"/>
</dbReference>
<feature type="domain" description="C2H2-type" evidence="17">
    <location>
        <begin position="1598"/>
        <end position="1629"/>
    </location>
</feature>
<feature type="region of interest" description="Disordered" evidence="16">
    <location>
        <begin position="1339"/>
        <end position="1367"/>
    </location>
</feature>
<feature type="domain" description="C2H2-type" evidence="17">
    <location>
        <begin position="1538"/>
        <end position="1567"/>
    </location>
</feature>
<feature type="region of interest" description="Disordered" evidence="16">
    <location>
        <begin position="224"/>
        <end position="287"/>
    </location>
</feature>
<dbReference type="GO" id="GO:0010628">
    <property type="term" value="P:positive regulation of gene expression"/>
    <property type="evidence" value="ECO:0007669"/>
    <property type="project" value="UniProtKB-ARBA"/>
</dbReference>
<proteinExistence type="inferred from homology"/>
<dbReference type="GO" id="GO:2000028">
    <property type="term" value="P:regulation of photoperiodism, flowering"/>
    <property type="evidence" value="ECO:0007669"/>
    <property type="project" value="UniProtKB-ARBA"/>
</dbReference>
<dbReference type="Proteomes" id="UP000327013">
    <property type="component" value="Chromosome 1"/>
</dbReference>
<evidence type="ECO:0000256" key="10">
    <source>
        <dbReference type="ARBA" id="ARBA00023015"/>
    </source>
</evidence>
<dbReference type="Pfam" id="PF02375">
    <property type="entry name" value="JmjN"/>
    <property type="match status" value="1"/>
</dbReference>
<evidence type="ECO:0000313" key="20">
    <source>
        <dbReference type="EMBL" id="KAE7996997.1"/>
    </source>
</evidence>
<dbReference type="Pfam" id="PF02373">
    <property type="entry name" value="JmjC"/>
    <property type="match status" value="1"/>
</dbReference>
<evidence type="ECO:0000256" key="3">
    <source>
        <dbReference type="ARBA" id="ARBA00022737"/>
    </source>
</evidence>
<dbReference type="GO" id="GO:0009826">
    <property type="term" value="P:unidimensional cell growth"/>
    <property type="evidence" value="ECO:0007669"/>
    <property type="project" value="UniProtKB-ARBA"/>
</dbReference>
<dbReference type="GO" id="GO:0005634">
    <property type="term" value="C:nucleus"/>
    <property type="evidence" value="ECO:0007669"/>
    <property type="project" value="TreeGrafter"/>
</dbReference>
<keyword evidence="2" id="KW-0479">Metal-binding</keyword>
<dbReference type="Gene3D" id="3.30.160.60">
    <property type="entry name" value="Classic Zinc Finger"/>
    <property type="match status" value="1"/>
</dbReference>
<dbReference type="SMART" id="SM00545">
    <property type="entry name" value="JmjN"/>
    <property type="match status" value="1"/>
</dbReference>
<keyword evidence="5" id="KW-0862">Zinc</keyword>
<dbReference type="Gene3D" id="2.60.120.650">
    <property type="entry name" value="Cupin"/>
    <property type="match status" value="1"/>
</dbReference>
<dbReference type="PROSITE" id="PS00028">
    <property type="entry name" value="ZINC_FINGER_C2H2_1"/>
    <property type="match status" value="3"/>
</dbReference>
<dbReference type="PROSITE" id="PS50157">
    <property type="entry name" value="ZINC_FINGER_C2H2_2"/>
    <property type="match status" value="3"/>
</dbReference>
<feature type="domain" description="JmjN" evidence="18">
    <location>
        <begin position="16"/>
        <end position="57"/>
    </location>
</feature>
<evidence type="ECO:0000256" key="5">
    <source>
        <dbReference type="ARBA" id="ARBA00022833"/>
    </source>
</evidence>
<name>A0A5N6QCU2_9ROSI</name>
<evidence type="ECO:0000256" key="16">
    <source>
        <dbReference type="SAM" id="MobiDB-lite"/>
    </source>
</evidence>
<dbReference type="GO" id="GO:0040029">
    <property type="term" value="P:epigenetic regulation of gene expression"/>
    <property type="evidence" value="ECO:0007669"/>
    <property type="project" value="UniProtKB-ARBA"/>
</dbReference>
<dbReference type="GO" id="GO:0071558">
    <property type="term" value="F:histone H3K27me2/H3K27me3 demethylase activity"/>
    <property type="evidence" value="ECO:0007669"/>
    <property type="project" value="UniProtKB-ARBA"/>
</dbReference>
<dbReference type="OrthoDB" id="9547406at2759"/>
<feature type="domain" description="C2H2-type" evidence="17">
    <location>
        <begin position="1568"/>
        <end position="1597"/>
    </location>
</feature>
<dbReference type="GO" id="GO:0008270">
    <property type="term" value="F:zinc ion binding"/>
    <property type="evidence" value="ECO:0007669"/>
    <property type="project" value="UniProtKB-KW"/>
</dbReference>
<comment type="catalytic activity">
    <reaction evidence="13">
        <text>N(6),N(6)-dimethyl-L-lysyl(27)-[histone H3] + 2-oxoglutarate + O2 = N(6)-methyl-L-lysyl(27)-[histone H3] + formaldehyde + succinate + CO2</text>
        <dbReference type="Rhea" id="RHEA:60232"/>
        <dbReference type="Rhea" id="RHEA-COMP:15539"/>
        <dbReference type="Rhea" id="RHEA-COMP:15544"/>
        <dbReference type="ChEBI" id="CHEBI:15379"/>
        <dbReference type="ChEBI" id="CHEBI:16526"/>
        <dbReference type="ChEBI" id="CHEBI:16810"/>
        <dbReference type="ChEBI" id="CHEBI:16842"/>
        <dbReference type="ChEBI" id="CHEBI:30031"/>
        <dbReference type="ChEBI" id="CHEBI:61929"/>
        <dbReference type="ChEBI" id="CHEBI:61976"/>
    </reaction>
    <physiologicalReaction direction="left-to-right" evidence="13">
        <dbReference type="Rhea" id="RHEA:60233"/>
    </physiologicalReaction>
</comment>
<dbReference type="SMART" id="SM00558">
    <property type="entry name" value="JmjC"/>
    <property type="match status" value="1"/>
</dbReference>
<keyword evidence="9" id="KW-0408">Iron</keyword>
<evidence type="ECO:0000256" key="6">
    <source>
        <dbReference type="ARBA" id="ARBA00022853"/>
    </source>
</evidence>
<keyword evidence="11" id="KW-0804">Transcription</keyword>
<keyword evidence="3" id="KW-0677">Repeat</keyword>
<sequence>MGNVEIPNWLKGLPSAPEFRPTDTEFADPIAYISKIEKEASAFGICKIIPPLPKPSKRYVFCNLNKSLSKCPELGSDVTTSGVCSSPKMSSGDCGNEGEVRAVFTTRHQELGQTVKRTKGVVQNLQLGVHKQVWQSGEIYTLEQFESKSKSFARSILGMIKEVSPLVVEAMFWKAASEKPIYVEYANDVPGSGFGEPEGQVRYFHRRRRKRNFYQRNKETPDCKKDVIDSVTDSPNNEIKDSSAKNEPNMSLETLKPSSTSSILSDETSHCSRRKSSNASNEMEGTAGWKLSNSPWNLQAIARSPGSLTRFMPDDIPGVTSPMVYIGMLFSWFAWHVEDHELHSMNFLHTGSPKTWYAVPGDYAFAFEEVICCEAYGGSIDHLAALSLLGEKTTLLSPEVVVASGIPCCRLIQNPGEFVVTFPRAYHVGFSHGFNCGEAANFGTPQWLNVAKEAAVRRAAMNYLPMLSHQQLLYLLTMSFVSRVPRSLLPGVRSSRLRDRQKEERELLVKRAFIEDMSNENIMLSDLLGKVSTCHTVLWNADLLPFPSRDSQLPSMAATDPTSPRENASNSRSENNKNSQNDLFHEMSLYMETLDDFYLGGDDLSCDFQVDSGTLACVACGILGFPFMCVIQPSEKASMELLPADHLLVQGGPRVSKPENTRSSPELDGSVKSSISENLPPVPDVSLPPKDLQMPLLTKFDNGWNTSSKFLRPRIFCLEHAIQIVELLRSKGGANVLVICHSDYQKMKAHALAIAEEIGRPFSYNEVPLDIASQGDLNLIDLAIDDEEHVECGEDWTSKLGINLRYCVKVRKNSPSMQVQHALTLGGLSSDRSPGLDFLKIKWPARRSRSKKLNRSTNSKTCDSTQLKKDEVLEGRLDGIIVKKEEKLLQYSRRKLKSKLGDSTCNSMVHGCHEKNLSEDVSTATYGDLDKQSGKASTSDLSDKRNSQNESAGLVLCTASGMSEMQNETTLFAASMGITLISAPSLASATLAVGNVGVQSQNHTLDGIDMDDKACNLVTWGSSEMQHEIKATDETIEDKITCVEKCASPLINSTDERFGMQGENQSVGKISITNESCHLVTEGQCNVSAEGDALMNEVSDLSNPTSIHAADPVVRSGEAQMVNVDLEESCVNSEDRACVILDNEMQQEIRTTNRINNARSGKVAPINQHSLASMEDVSCNVAMRNQANLASIQESFEGPRMICAAEDISIAVPAGDGVGQEWKTKNGSSEDEPISSYVRLTNEPTLTSREIQSLDRSNEELVLSSVSPMEVSQPCCASVEQCPEVPIGISAEEDLHDGVTLDTEVQEEIQTTNGTDEGEPISRFITQAENEHVTVSRVECSEVPRGTHAEENVSGGVTLDNEVEQKRPLTNENNEELSGHDTHIKPPHPASIQKYSRIQREILAAENLLGNEVCSSQYDIELESIESTVLDPGPNSEKRRKRKTEVEYITENKFSCSGFIRGPCEGLRPRAGKDAASRCGIDISKTDDEKPVRKKVSKPSGVSLPPKNKNTKESHRCDLEGCRMSFKTKAELMLHKRNRCPHEGCGKRFSSHKYAMLHQRVHDDDRPLKCPWKGCSMSFKWAWARTEHIRVHTGERPYKCKVEGCGLSFRFVSDFSRHRRKTGHYVNSPA</sequence>
<reference evidence="20 21" key="1">
    <citation type="submission" date="2019-06" db="EMBL/GenBank/DDBJ databases">
        <title>A chromosomal-level reference genome of Carpinus fangiana (Coryloideae, Betulaceae).</title>
        <authorList>
            <person name="Yang X."/>
            <person name="Wang Z."/>
            <person name="Zhang L."/>
            <person name="Hao G."/>
            <person name="Liu J."/>
            <person name="Yang Y."/>
        </authorList>
    </citation>
    <scope>NUCLEOTIDE SEQUENCE [LARGE SCALE GENOMIC DNA]</scope>
    <source>
        <strain evidence="20">Cfa_2016G</strain>
        <tissue evidence="20">Leaf</tissue>
    </source>
</reference>
<dbReference type="GO" id="GO:0034647">
    <property type="term" value="F:histone H3K4me/H3K4me2/H3K4me3 demethylase activity"/>
    <property type="evidence" value="ECO:0007669"/>
    <property type="project" value="TreeGrafter"/>
</dbReference>
<keyword evidence="10" id="KW-0805">Transcription regulation</keyword>
<evidence type="ECO:0000256" key="4">
    <source>
        <dbReference type="ARBA" id="ARBA00022771"/>
    </source>
</evidence>
<dbReference type="GO" id="GO:0000785">
    <property type="term" value="C:chromatin"/>
    <property type="evidence" value="ECO:0007669"/>
    <property type="project" value="TreeGrafter"/>
</dbReference>
<dbReference type="InterPro" id="IPR013087">
    <property type="entry name" value="Znf_C2H2_type"/>
</dbReference>
<evidence type="ECO:0000256" key="2">
    <source>
        <dbReference type="ARBA" id="ARBA00022723"/>
    </source>
</evidence>
<dbReference type="InterPro" id="IPR003347">
    <property type="entry name" value="JmjC_dom"/>
</dbReference>
<evidence type="ECO:0008006" key="22">
    <source>
        <dbReference type="Google" id="ProtNLM"/>
    </source>
</evidence>
<evidence type="ECO:0000259" key="17">
    <source>
        <dbReference type="PROSITE" id="PS50157"/>
    </source>
</evidence>
<dbReference type="SMART" id="SM00355">
    <property type="entry name" value="ZnF_C2H2"/>
    <property type="match status" value="4"/>
</dbReference>
<feature type="region of interest" description="Disordered" evidence="16">
    <location>
        <begin position="925"/>
        <end position="947"/>
    </location>
</feature>
<dbReference type="PANTHER" id="PTHR10694">
    <property type="entry name" value="LYSINE-SPECIFIC DEMETHYLASE"/>
    <property type="match status" value="1"/>
</dbReference>
<feature type="region of interest" description="Disordered" evidence="16">
    <location>
        <begin position="550"/>
        <end position="580"/>
    </location>
</feature>
<keyword evidence="21" id="KW-1185">Reference proteome</keyword>
<dbReference type="GO" id="GO:0048580">
    <property type="term" value="P:regulation of post-embryonic development"/>
    <property type="evidence" value="ECO:0007669"/>
    <property type="project" value="UniProtKB-ARBA"/>
</dbReference>
<evidence type="ECO:0000313" key="21">
    <source>
        <dbReference type="Proteomes" id="UP000327013"/>
    </source>
</evidence>
<keyword evidence="7" id="KW-0223">Dioxygenase</keyword>
<keyword evidence="12" id="KW-0539">Nucleus</keyword>
<dbReference type="SUPFAM" id="SSF51197">
    <property type="entry name" value="Clavaminate synthase-like"/>
    <property type="match status" value="1"/>
</dbReference>
<keyword evidence="6" id="KW-0156">Chromatin regulator</keyword>
<evidence type="ECO:0000256" key="8">
    <source>
        <dbReference type="ARBA" id="ARBA00023002"/>
    </source>
</evidence>